<reference evidence="2 3" key="1">
    <citation type="submission" date="2020-08" db="EMBL/GenBank/DDBJ databases">
        <title>Genome public.</title>
        <authorList>
            <person name="Liu C."/>
            <person name="Sun Q."/>
        </authorList>
    </citation>
    <scope>NUCLEOTIDE SEQUENCE [LARGE SCALE GENOMIC DNA]</scope>
    <source>
        <strain evidence="2 3">NSJ-43</strain>
    </source>
</reference>
<dbReference type="EMBL" id="JACOPD010000005">
    <property type="protein sequence ID" value="MBC5680928.1"/>
    <property type="molecule type" value="Genomic_DNA"/>
</dbReference>
<dbReference type="InterPro" id="IPR024232">
    <property type="entry name" value="SpoIIIAH"/>
</dbReference>
<gene>
    <name evidence="2" type="ORF">H8S01_08145</name>
</gene>
<keyword evidence="3" id="KW-1185">Reference proteome</keyword>
<comment type="caution">
    <text evidence="2">The sequence shown here is derived from an EMBL/GenBank/DDBJ whole genome shotgun (WGS) entry which is preliminary data.</text>
</comment>
<evidence type="ECO:0000256" key="1">
    <source>
        <dbReference type="SAM" id="Phobius"/>
    </source>
</evidence>
<keyword evidence="1" id="KW-1133">Transmembrane helix</keyword>
<dbReference type="InterPro" id="IPR038503">
    <property type="entry name" value="SpoIIIAH_sf"/>
</dbReference>
<protein>
    <submittedName>
        <fullName evidence="2">SpoIIIAH-like family protein</fullName>
    </submittedName>
</protein>
<name>A0ABR7G1L5_9FIRM</name>
<keyword evidence="1" id="KW-0472">Membrane</keyword>
<evidence type="ECO:0000313" key="2">
    <source>
        <dbReference type="EMBL" id="MBC5680928.1"/>
    </source>
</evidence>
<organism evidence="2 3">
    <name type="scientific">Lachnospira hominis</name>
    <name type="common">ex Liu et al. 2021</name>
    <dbReference type="NCBI Taxonomy" id="2763051"/>
    <lineage>
        <taxon>Bacteria</taxon>
        <taxon>Bacillati</taxon>
        <taxon>Bacillota</taxon>
        <taxon>Clostridia</taxon>
        <taxon>Lachnospirales</taxon>
        <taxon>Lachnospiraceae</taxon>
        <taxon>Lachnospira</taxon>
    </lineage>
</organism>
<dbReference type="Proteomes" id="UP000628463">
    <property type="component" value="Unassembled WGS sequence"/>
</dbReference>
<keyword evidence="1" id="KW-0812">Transmembrane</keyword>
<dbReference type="RefSeq" id="WP_021866797.1">
    <property type="nucleotide sequence ID" value="NZ_JACOPD010000005.1"/>
</dbReference>
<dbReference type="Gene3D" id="1.10.287.4300">
    <property type="entry name" value="Stage III sporulation protein AH-like"/>
    <property type="match status" value="1"/>
</dbReference>
<evidence type="ECO:0000313" key="3">
    <source>
        <dbReference type="Proteomes" id="UP000628463"/>
    </source>
</evidence>
<dbReference type="Pfam" id="PF12685">
    <property type="entry name" value="SpoIIIAH"/>
    <property type="match status" value="1"/>
</dbReference>
<sequence length="199" mass="21315">MKKIKKNQVIITALAIMIAVAGYINYTGNLSDIISVKDTKDASSDGVVIDENTGEIVNNDAEPDDNSLMEPGSVMLTSGSSVSDSIISEAKLNREQLRAKNKEMLMEIVNNESLDEAAKQAAVNKLADISDTSQKEIAAELLLEAKGFSNAVVSVTDGNVDVVINSTKLDDTLRAQVEDIVKRKTGVSADKITINICNN</sequence>
<feature type="transmembrane region" description="Helical" evidence="1">
    <location>
        <begin position="9"/>
        <end position="26"/>
    </location>
</feature>
<proteinExistence type="predicted"/>
<accession>A0ABR7G1L5</accession>